<dbReference type="InterPro" id="IPR010131">
    <property type="entry name" value="MdtP/NodT-like"/>
</dbReference>
<dbReference type="Proteomes" id="UP000190888">
    <property type="component" value="Unassembled WGS sequence"/>
</dbReference>
<dbReference type="Pfam" id="PF02321">
    <property type="entry name" value="OEP"/>
    <property type="match status" value="2"/>
</dbReference>
<dbReference type="GO" id="GO:0005886">
    <property type="term" value="C:plasma membrane"/>
    <property type="evidence" value="ECO:0007669"/>
    <property type="project" value="UniProtKB-SubCell"/>
</dbReference>
<dbReference type="SUPFAM" id="SSF56954">
    <property type="entry name" value="Outer membrane efflux proteins (OEP)"/>
    <property type="match status" value="1"/>
</dbReference>
<dbReference type="STRING" id="413434.SAMN04488132_1082"/>
<name>A0A1T4QAD4_9BACT</name>
<dbReference type="PROSITE" id="PS51257">
    <property type="entry name" value="PROKAR_LIPOPROTEIN"/>
    <property type="match status" value="1"/>
</dbReference>
<comment type="subcellular location">
    <subcellularLocation>
        <location evidence="2">Cell membrane</location>
        <topology evidence="2">Lipid-anchor</topology>
    </subcellularLocation>
</comment>
<dbReference type="Gene3D" id="1.20.1600.10">
    <property type="entry name" value="Outer membrane efflux proteins (OEP)"/>
    <property type="match status" value="1"/>
</dbReference>
<keyword evidence="2" id="KW-0812">Transmembrane</keyword>
<dbReference type="PANTHER" id="PTHR30203:SF30">
    <property type="entry name" value="OUTER MEMBRANE PROTEIN-RELATED"/>
    <property type="match status" value="1"/>
</dbReference>
<dbReference type="GO" id="GO:0015562">
    <property type="term" value="F:efflux transmembrane transporter activity"/>
    <property type="evidence" value="ECO:0007669"/>
    <property type="project" value="InterPro"/>
</dbReference>
<keyword evidence="2" id="KW-1134">Transmembrane beta strand</keyword>
<evidence type="ECO:0000313" key="4">
    <source>
        <dbReference type="Proteomes" id="UP000190888"/>
    </source>
</evidence>
<evidence type="ECO:0000256" key="1">
    <source>
        <dbReference type="ARBA" id="ARBA00007613"/>
    </source>
</evidence>
<dbReference type="RefSeq" id="WP_078831949.1">
    <property type="nucleotide sequence ID" value="NZ_FUWH01000008.1"/>
</dbReference>
<evidence type="ECO:0000256" key="2">
    <source>
        <dbReference type="RuleBase" id="RU362097"/>
    </source>
</evidence>
<dbReference type="EMBL" id="FUWH01000008">
    <property type="protein sequence ID" value="SKA00655.1"/>
    <property type="molecule type" value="Genomic_DNA"/>
</dbReference>
<evidence type="ECO:0000313" key="3">
    <source>
        <dbReference type="EMBL" id="SKA00655.1"/>
    </source>
</evidence>
<keyword evidence="4" id="KW-1185">Reference proteome</keyword>
<gene>
    <name evidence="3" type="ORF">SAMN04488132_1082</name>
</gene>
<sequence>MIKIKPYIAGCIGMLAFASGCKTFQPVTMPGEKPLPAVFAGEVKDSSSIADIPWRNYFNDTILVNLIDTALANNQDMLIAWQRMEAAKARFMRDDAALRPSVDAVVTAGFDKFGKYTMSGVGNFDTNLSPNIDEKQKVTQPLVQEYFAGLRSSWEVDLRGKLKNAKKASAARLLASEKGRQFVVTSLIADIAGNYYSLLALDNQLQIIRRNIRYQQDALGIVKVMLETGRGTALAVQQFQAQLYNTESYEHTTRQQIIDVETRINYLLGRYPQQIRRDSTTLTQLLPDVIHSGIPSAMIARRPDIQQAELELEAGKLDVAVAKAAALPALTLTPYIGLNAFKSSVLFNPASVAYGMIGGLTAPLLNRKAIKSDYQFAGAAQREAFYRYQQTLLNGFNEVYTGLNHIDNQRKVEKLKELEVAELQSGVATANDLYVAGYASYLEVITAQKSVLQAEFELNETRKNVRVGLVQLYRALGGGWK</sequence>
<dbReference type="InterPro" id="IPR003423">
    <property type="entry name" value="OMP_efflux"/>
</dbReference>
<organism evidence="3 4">
    <name type="scientific">Sediminibacterium ginsengisoli</name>
    <dbReference type="NCBI Taxonomy" id="413434"/>
    <lineage>
        <taxon>Bacteria</taxon>
        <taxon>Pseudomonadati</taxon>
        <taxon>Bacteroidota</taxon>
        <taxon>Chitinophagia</taxon>
        <taxon>Chitinophagales</taxon>
        <taxon>Chitinophagaceae</taxon>
        <taxon>Sediminibacterium</taxon>
    </lineage>
</organism>
<protein>
    <submittedName>
        <fullName evidence="3">Efflux transporter, outer membrane factor (OMF) lipoprotein, NodT family</fullName>
    </submittedName>
</protein>
<dbReference type="NCBIfam" id="TIGR01845">
    <property type="entry name" value="outer_NodT"/>
    <property type="match status" value="1"/>
</dbReference>
<accession>A0A1T4QAD4</accession>
<proteinExistence type="inferred from homology"/>
<dbReference type="Gene3D" id="2.20.200.10">
    <property type="entry name" value="Outer membrane efflux proteins (OEP)"/>
    <property type="match status" value="1"/>
</dbReference>
<keyword evidence="2 3" id="KW-0449">Lipoprotein</keyword>
<dbReference type="AlphaFoldDB" id="A0A1T4QAD4"/>
<comment type="similarity">
    <text evidence="1 2">Belongs to the outer membrane factor (OMF) (TC 1.B.17) family.</text>
</comment>
<keyword evidence="2" id="KW-0472">Membrane</keyword>
<keyword evidence="2" id="KW-0564">Palmitate</keyword>
<reference evidence="3 4" key="1">
    <citation type="submission" date="2017-02" db="EMBL/GenBank/DDBJ databases">
        <authorList>
            <person name="Peterson S.W."/>
        </authorList>
    </citation>
    <scope>NUCLEOTIDE SEQUENCE [LARGE SCALE GENOMIC DNA]</scope>
    <source>
        <strain evidence="3 4">DSM 22335</strain>
    </source>
</reference>
<dbReference type="PANTHER" id="PTHR30203">
    <property type="entry name" value="OUTER MEMBRANE CATION EFFLUX PROTEIN"/>
    <property type="match status" value="1"/>
</dbReference>